<dbReference type="PANTHER" id="PTHR44196:SF3">
    <property type="entry name" value="SHORT CHAIN DEHYDROGENASE FAMILY PROTEIN"/>
    <property type="match status" value="1"/>
</dbReference>
<evidence type="ECO:0000313" key="3">
    <source>
        <dbReference type="EMBL" id="KGT77698.1"/>
    </source>
</evidence>
<evidence type="ECO:0000313" key="4">
    <source>
        <dbReference type="Proteomes" id="UP000030377"/>
    </source>
</evidence>
<dbReference type="PANTHER" id="PTHR44196">
    <property type="entry name" value="DEHYDROGENASE/REDUCTASE SDR FAMILY MEMBER 7B"/>
    <property type="match status" value="1"/>
</dbReference>
<gene>
    <name evidence="3" type="ORF">MA20_24385</name>
</gene>
<organism evidence="3 4">
    <name type="scientific">Bradyrhizobium japonicum</name>
    <dbReference type="NCBI Taxonomy" id="375"/>
    <lineage>
        <taxon>Bacteria</taxon>
        <taxon>Pseudomonadati</taxon>
        <taxon>Pseudomonadota</taxon>
        <taxon>Alphaproteobacteria</taxon>
        <taxon>Hyphomicrobiales</taxon>
        <taxon>Nitrobacteraceae</taxon>
        <taxon>Bradyrhizobium</taxon>
    </lineage>
</organism>
<dbReference type="eggNOG" id="COG0300">
    <property type="taxonomic scope" value="Bacteria"/>
</dbReference>
<evidence type="ECO:0000256" key="1">
    <source>
        <dbReference type="ARBA" id="ARBA00006484"/>
    </source>
</evidence>
<dbReference type="InterPro" id="IPR002347">
    <property type="entry name" value="SDR_fam"/>
</dbReference>
<accession>A0A0A3YVL4</accession>
<name>A0A0A3YVL4_BRAJP</name>
<proteinExistence type="inferred from homology"/>
<dbReference type="GO" id="GO:0016020">
    <property type="term" value="C:membrane"/>
    <property type="evidence" value="ECO:0007669"/>
    <property type="project" value="TreeGrafter"/>
</dbReference>
<dbReference type="PRINTS" id="PR00081">
    <property type="entry name" value="GDHRDH"/>
</dbReference>
<protein>
    <submittedName>
        <fullName evidence="3">Short-chain dehydrogenase</fullName>
    </submittedName>
</protein>
<dbReference type="RefSeq" id="WP_041957219.1">
    <property type="nucleotide sequence ID" value="NZ_JAOQNC010000001.1"/>
</dbReference>
<evidence type="ECO:0000256" key="2">
    <source>
        <dbReference type="ARBA" id="ARBA00023002"/>
    </source>
</evidence>
<dbReference type="SUPFAM" id="SSF51735">
    <property type="entry name" value="NAD(P)-binding Rossmann-fold domains"/>
    <property type="match status" value="1"/>
</dbReference>
<sequence>MTSRKSAIVLGGSSDIGRAAARAFAKAGYDVTLAGRDVAALEPDAADLRARYNVEVGLHTFDVLDTASFESFVSGLAALPDVVISIVGLLGVQQDAESDLAHATTIMRSNYEGPSLILGLFAEKFLARGSGTLVGVSSVAGDRGRASNYVYGSAKAGFSAFLSGLRARASRGGVHVVTVKPGFVRTKMTEGMKLIGPLTVEAPVVGDAILNAVEKKSDVVYVSGKWRLVMLIIKTLPEAVFKKLKF</sequence>
<dbReference type="Gene3D" id="3.40.50.720">
    <property type="entry name" value="NAD(P)-binding Rossmann-like Domain"/>
    <property type="match status" value="1"/>
</dbReference>
<reference evidence="3 4" key="1">
    <citation type="submission" date="2014-09" db="EMBL/GenBank/DDBJ databases">
        <title>Draft genome of Bradyrhizobium japonicum Is-34.</title>
        <authorList>
            <person name="Tsurumaru H."/>
            <person name="Yamakawa T."/>
            <person name="Hashimoto S."/>
            <person name="Okizaki K."/>
            <person name="Kanesaki Y."/>
            <person name="Yoshikawa H."/>
            <person name="Yajima S."/>
        </authorList>
    </citation>
    <scope>NUCLEOTIDE SEQUENCE [LARGE SCALE GENOMIC DNA]</scope>
    <source>
        <strain evidence="3 4">Is-34</strain>
    </source>
</reference>
<dbReference type="EMBL" id="JRPN01000018">
    <property type="protein sequence ID" value="KGT77698.1"/>
    <property type="molecule type" value="Genomic_DNA"/>
</dbReference>
<keyword evidence="2" id="KW-0560">Oxidoreductase</keyword>
<dbReference type="InterPro" id="IPR036291">
    <property type="entry name" value="NAD(P)-bd_dom_sf"/>
</dbReference>
<dbReference type="Pfam" id="PF00106">
    <property type="entry name" value="adh_short"/>
    <property type="match status" value="1"/>
</dbReference>
<dbReference type="Proteomes" id="UP000030377">
    <property type="component" value="Unassembled WGS sequence"/>
</dbReference>
<comment type="caution">
    <text evidence="3">The sequence shown here is derived from an EMBL/GenBank/DDBJ whole genome shotgun (WGS) entry which is preliminary data.</text>
</comment>
<dbReference type="NCBIfam" id="NF005489">
    <property type="entry name" value="PRK07102.1"/>
    <property type="match status" value="1"/>
</dbReference>
<comment type="similarity">
    <text evidence="1">Belongs to the short-chain dehydrogenases/reductases (SDR) family.</text>
</comment>
<dbReference type="AlphaFoldDB" id="A0A0A3YVL4"/>
<dbReference type="GO" id="GO:0016491">
    <property type="term" value="F:oxidoreductase activity"/>
    <property type="evidence" value="ECO:0007669"/>
    <property type="project" value="UniProtKB-KW"/>
</dbReference>
<dbReference type="STRING" id="375.BKD09_RS03510"/>